<organism evidence="2 3">
    <name type="scientific">Candidatus Criblamydia sequanensis CRIB-18</name>
    <dbReference type="NCBI Taxonomy" id="1437425"/>
    <lineage>
        <taxon>Bacteria</taxon>
        <taxon>Pseudomonadati</taxon>
        <taxon>Chlamydiota</taxon>
        <taxon>Chlamydiia</taxon>
        <taxon>Parachlamydiales</taxon>
        <taxon>Candidatus Criblamydiaceae</taxon>
        <taxon>Candidatus Criblamydia</taxon>
    </lineage>
</organism>
<dbReference type="Proteomes" id="UP000031552">
    <property type="component" value="Unassembled WGS sequence"/>
</dbReference>
<name>A0A090CYW9_9BACT</name>
<sequence length="488" mass="55434">MNISLHNQYQPNLNGLNFDQEKITDGPAREKDWQTVERSVQYLKDIDTVMGSQDFDPDNNFIAQNEEAYDLTYKAQQTIRKLRQSKDLTPALKAAAERIERVVLSLRLGLGISADDLEAFPGYEAFIKANHWHYKATRYNQVFTMTDEGHPSVLFNDRMIPFRKLLKKKHTEGTFKGLPVVNPRTMRLNGASIIQKGVILKPQKNATHLFSHETVDPSEYDNEYVFQINTSLKDLEEAKQVKGEEGQVKPRFTGDHCWIELKKPNGKVYSWGVVRPAITPFQGVLQGSKMMLNGAAVVPDEYTSLEKKENNVLSTEFKISKEQHKAIKGQINKMNKEGIPFCAITGLTCQGHAVHFASKLGIKAEGEMTVATFVGKNLFSKSIIRFYQKFVPGFIRAAFTYIADFFLGVVLRLFGQIHAKESKVSQLFGTEYDGFLPSFWNIFQPVVVQHPVSMREWQRKVEAYRASEDGQKAGRFALPPQFQLPATI</sequence>
<keyword evidence="1" id="KW-0472">Membrane</keyword>
<gene>
    <name evidence="2" type="ORF">CSEC_0964</name>
</gene>
<dbReference type="RefSeq" id="WP_041017338.1">
    <property type="nucleotide sequence ID" value="NZ_CCEJ010000004.1"/>
</dbReference>
<keyword evidence="3" id="KW-1185">Reference proteome</keyword>
<evidence type="ECO:0000313" key="2">
    <source>
        <dbReference type="EMBL" id="CDR33791.1"/>
    </source>
</evidence>
<keyword evidence="1" id="KW-1133">Transmembrane helix</keyword>
<dbReference type="OrthoDB" id="20343at2"/>
<feature type="transmembrane region" description="Helical" evidence="1">
    <location>
        <begin position="394"/>
        <end position="414"/>
    </location>
</feature>
<protein>
    <submittedName>
        <fullName evidence="2">Conserved putative membrane protein</fullName>
    </submittedName>
</protein>
<reference evidence="2" key="1">
    <citation type="submission" date="2013-12" db="EMBL/GenBank/DDBJ databases">
        <authorList>
            <person name="Linke B."/>
        </authorList>
    </citation>
    <scope>NUCLEOTIDE SEQUENCE [LARGE SCALE GENOMIC DNA]</scope>
    <source>
        <strain evidence="2">CRIB-18</strain>
    </source>
</reference>
<dbReference type="eggNOG" id="COG0707">
    <property type="taxonomic scope" value="Bacteria"/>
</dbReference>
<accession>A0A090CYW9</accession>
<comment type="caution">
    <text evidence="2">The sequence shown here is derived from an EMBL/GenBank/DDBJ whole genome shotgun (WGS) entry which is preliminary data.</text>
</comment>
<dbReference type="AlphaFoldDB" id="A0A090CYW9"/>
<evidence type="ECO:0000256" key="1">
    <source>
        <dbReference type="SAM" id="Phobius"/>
    </source>
</evidence>
<evidence type="ECO:0000313" key="3">
    <source>
        <dbReference type="Proteomes" id="UP000031552"/>
    </source>
</evidence>
<dbReference type="EMBL" id="CCEJ010000004">
    <property type="protein sequence ID" value="CDR33791.1"/>
    <property type="molecule type" value="Genomic_DNA"/>
</dbReference>
<reference evidence="2" key="2">
    <citation type="submission" date="2014-09" db="EMBL/GenBank/DDBJ databases">
        <title>Criblamydia sequanensis harbors a mega-plasmid encoding arsenite resistance.</title>
        <authorList>
            <person name="Bertelli C."/>
            <person name="Goesmann A."/>
            <person name="Greub G."/>
        </authorList>
    </citation>
    <scope>NUCLEOTIDE SEQUENCE [LARGE SCALE GENOMIC DNA]</scope>
    <source>
        <strain evidence="2">CRIB-18</strain>
    </source>
</reference>
<dbReference type="STRING" id="1437425.CSEC_0964"/>
<proteinExistence type="predicted"/>
<keyword evidence="1" id="KW-0812">Transmembrane</keyword>